<evidence type="ECO:0000256" key="5">
    <source>
        <dbReference type="ARBA" id="ARBA00022737"/>
    </source>
</evidence>
<feature type="region of interest" description="Disordered" evidence="10">
    <location>
        <begin position="183"/>
        <end position="209"/>
    </location>
</feature>
<keyword evidence="5" id="KW-0677">Repeat</keyword>
<accession>A0A0X3P2F7</accession>
<sequence>YSCSHASFESVCWLSWRMPFSSDFMVEVKSLVKSKLKDIGAFVDEELPDYIMVMVANKKKRESMNNDLQLFLGSQTEHFTEWLHLLLESYSKSEDKRKGAPSISNSNKDEKRVLKRQAKISRSEVKNSLSRSRSRSPILQKTTQRTSLESEVDVISVRTDENEFVEEGPTLVQKETVLQATTKPKEQRRIVSTSSLTGSSTEASSEMGPGLKSVVKLTAHVPSSTTLAPHARPGGLLLKRAMSEAQASVASTTSISPTKSTRPAAVVHGRKRPADQMGSTLEDDIAPPAAKSTRFVVTLNDSAINGVGGGKGANFAGGVSNVKSRLGPRVTTSRTLLEADRDDAVGPTLEMLDARDILIAKKLQKSKTSLTVELRSRNVNPMITAEKSKDTAPMVISLNDTDEDELAETARLLKSPVKIAEEAKDQSAEPPKRENIPSTLERCKYWPSCRNGASCQYMHPKEECQNFPNCRFGDRCLYFHPACKFGAGCSRLGCPFSHAGQPPSIATQTLGVLCRFYPRCKNAACPFLHPPMPLAKTAVAKVCRYGSACTNLVTCPFSHPTGAAVGANVSIPATNKLKWIAPGKASNAASNSMAKVPETSDNQLTGITPTTATLASSGVTV</sequence>
<dbReference type="Gene3D" id="4.10.1000.40">
    <property type="match status" value="1"/>
</dbReference>
<comment type="similarity">
    <text evidence="2">Belongs to the ZC3H14 family.</text>
</comment>
<dbReference type="GO" id="GO:0008143">
    <property type="term" value="F:poly(A) binding"/>
    <property type="evidence" value="ECO:0007669"/>
    <property type="project" value="InterPro"/>
</dbReference>
<dbReference type="PANTHER" id="PTHR14738">
    <property type="entry name" value="ZINC FINGER CCCH DOMAIN-CONTAINING PROTEIN 14"/>
    <property type="match status" value="1"/>
</dbReference>
<evidence type="ECO:0000256" key="8">
    <source>
        <dbReference type="ARBA" id="ARBA00023242"/>
    </source>
</evidence>
<dbReference type="InterPro" id="IPR002483">
    <property type="entry name" value="PWI_dom"/>
</dbReference>
<feature type="compositionally biased region" description="Polar residues" evidence="10">
    <location>
        <begin position="248"/>
        <end position="261"/>
    </location>
</feature>
<dbReference type="AlphaFoldDB" id="A0A0X3P2F7"/>
<dbReference type="InterPro" id="IPR040366">
    <property type="entry name" value="Nab2/ZC3H14"/>
</dbReference>
<evidence type="ECO:0000256" key="2">
    <source>
        <dbReference type="ARBA" id="ARBA00008423"/>
    </source>
</evidence>
<dbReference type="SMART" id="SM00356">
    <property type="entry name" value="ZnF_C3H1"/>
    <property type="match status" value="3"/>
</dbReference>
<evidence type="ECO:0000313" key="12">
    <source>
        <dbReference type="EMBL" id="JAP44007.1"/>
    </source>
</evidence>
<dbReference type="PROSITE" id="PS50103">
    <property type="entry name" value="ZF_C3H1"/>
    <property type="match status" value="1"/>
</dbReference>
<evidence type="ECO:0000256" key="7">
    <source>
        <dbReference type="ARBA" id="ARBA00022833"/>
    </source>
</evidence>
<evidence type="ECO:0000256" key="9">
    <source>
        <dbReference type="PROSITE-ProRule" id="PRU00723"/>
    </source>
</evidence>
<keyword evidence="7 9" id="KW-0862">Zinc</keyword>
<organism evidence="12">
    <name type="scientific">Schistocephalus solidus</name>
    <name type="common">Tapeworm</name>
    <dbReference type="NCBI Taxonomy" id="70667"/>
    <lineage>
        <taxon>Eukaryota</taxon>
        <taxon>Metazoa</taxon>
        <taxon>Spiralia</taxon>
        <taxon>Lophotrochozoa</taxon>
        <taxon>Platyhelminthes</taxon>
        <taxon>Cestoda</taxon>
        <taxon>Eucestoda</taxon>
        <taxon>Diphyllobothriidea</taxon>
        <taxon>Diphyllobothriidae</taxon>
        <taxon>Schistocephalus</taxon>
    </lineage>
</organism>
<keyword evidence="8" id="KW-0539">Nucleus</keyword>
<dbReference type="FunFam" id="4.10.1000.40:FF:000006">
    <property type="entry name" value="Zinc finger CCCH domain-containing protein 14"/>
    <property type="match status" value="1"/>
</dbReference>
<dbReference type="Pfam" id="PF14608">
    <property type="entry name" value="zf-CCCH_2"/>
    <property type="match status" value="5"/>
</dbReference>
<evidence type="ECO:0000259" key="11">
    <source>
        <dbReference type="PROSITE" id="PS50103"/>
    </source>
</evidence>
<feature type="region of interest" description="Disordered" evidence="10">
    <location>
        <begin position="248"/>
        <end position="282"/>
    </location>
</feature>
<dbReference type="Gene3D" id="4.10.1000.30">
    <property type="match status" value="1"/>
</dbReference>
<dbReference type="GO" id="GO:0043488">
    <property type="term" value="P:regulation of mRNA stability"/>
    <property type="evidence" value="ECO:0007669"/>
    <property type="project" value="InterPro"/>
</dbReference>
<feature type="zinc finger region" description="C3H1-type" evidence="9">
    <location>
        <begin position="437"/>
        <end position="462"/>
    </location>
</feature>
<dbReference type="Gene3D" id="1.20.1390.10">
    <property type="entry name" value="PWI domain"/>
    <property type="match status" value="1"/>
</dbReference>
<dbReference type="GO" id="GO:0005634">
    <property type="term" value="C:nucleus"/>
    <property type="evidence" value="ECO:0007669"/>
    <property type="project" value="UniProtKB-SubCell"/>
</dbReference>
<evidence type="ECO:0000256" key="6">
    <source>
        <dbReference type="ARBA" id="ARBA00022771"/>
    </source>
</evidence>
<evidence type="ECO:0000256" key="4">
    <source>
        <dbReference type="ARBA" id="ARBA00022723"/>
    </source>
</evidence>
<feature type="region of interest" description="Disordered" evidence="10">
    <location>
        <begin position="95"/>
        <end position="145"/>
    </location>
</feature>
<gene>
    <name evidence="12" type="primary">ZC3HE</name>
    <name evidence="12" type="ORF">TR104077</name>
</gene>
<feature type="non-terminal residue" evidence="12">
    <location>
        <position position="1"/>
    </location>
</feature>
<evidence type="ECO:0000256" key="1">
    <source>
        <dbReference type="ARBA" id="ARBA00004123"/>
    </source>
</evidence>
<dbReference type="Pfam" id="PF01480">
    <property type="entry name" value="PWI"/>
    <property type="match status" value="1"/>
</dbReference>
<dbReference type="GO" id="GO:0008270">
    <property type="term" value="F:zinc ion binding"/>
    <property type="evidence" value="ECO:0007669"/>
    <property type="project" value="UniProtKB-KW"/>
</dbReference>
<keyword evidence="6 9" id="KW-0863">Zinc-finger</keyword>
<reference evidence="12" key="1">
    <citation type="submission" date="2016-01" db="EMBL/GenBank/DDBJ databases">
        <title>Reference transcriptome for the parasite Schistocephalus solidus: insights into the molecular evolution of parasitism.</title>
        <authorList>
            <person name="Hebert F.O."/>
            <person name="Grambauer S."/>
            <person name="Barber I."/>
            <person name="Landry C.R."/>
            <person name="Aubin-Horth N."/>
        </authorList>
    </citation>
    <scope>NUCLEOTIDE SEQUENCE</scope>
</reference>
<dbReference type="GO" id="GO:0005737">
    <property type="term" value="C:cytoplasm"/>
    <property type="evidence" value="ECO:0007669"/>
    <property type="project" value="TreeGrafter"/>
</dbReference>
<protein>
    <recommendedName>
        <fullName evidence="3">Zinc finger CCCH domain-containing protein 14</fullName>
    </recommendedName>
</protein>
<proteinExistence type="inferred from homology"/>
<dbReference type="InterPro" id="IPR000571">
    <property type="entry name" value="Znf_CCCH"/>
</dbReference>
<feature type="compositionally biased region" description="Low complexity" evidence="10">
    <location>
        <begin position="192"/>
        <end position="205"/>
    </location>
</feature>
<keyword evidence="4 9" id="KW-0479">Metal-binding</keyword>
<dbReference type="PANTHER" id="PTHR14738:SF29">
    <property type="entry name" value="ZINC FINGER CCCH DOMAIN-CONTAINING PROTEIN 14"/>
    <property type="match status" value="1"/>
</dbReference>
<feature type="domain" description="C3H1-type" evidence="11">
    <location>
        <begin position="437"/>
        <end position="462"/>
    </location>
</feature>
<evidence type="ECO:0000256" key="10">
    <source>
        <dbReference type="SAM" id="MobiDB-lite"/>
    </source>
</evidence>
<comment type="subcellular location">
    <subcellularLocation>
        <location evidence="1">Nucleus</location>
    </subcellularLocation>
</comment>
<evidence type="ECO:0000256" key="3">
    <source>
        <dbReference type="ARBA" id="ARBA00015071"/>
    </source>
</evidence>
<name>A0A0X3P2F7_SCHSO</name>
<dbReference type="EMBL" id="GEEE01019218">
    <property type="protein sequence ID" value="JAP44007.1"/>
    <property type="molecule type" value="Transcribed_RNA"/>
</dbReference>